<dbReference type="Proteomes" id="UP001237642">
    <property type="component" value="Unassembled WGS sequence"/>
</dbReference>
<dbReference type="GO" id="GO:0032259">
    <property type="term" value="P:methylation"/>
    <property type="evidence" value="ECO:0007669"/>
    <property type="project" value="UniProtKB-KW"/>
</dbReference>
<keyword evidence="1 3" id="KW-0489">Methyltransferase</keyword>
<evidence type="ECO:0000313" key="6">
    <source>
        <dbReference type="Proteomes" id="UP001237642"/>
    </source>
</evidence>
<dbReference type="EMBL" id="JAUIZM010000002">
    <property type="protein sequence ID" value="KAK1397141.1"/>
    <property type="molecule type" value="Genomic_DNA"/>
</dbReference>
<dbReference type="GO" id="GO:0005802">
    <property type="term" value="C:trans-Golgi network"/>
    <property type="evidence" value="ECO:0007669"/>
    <property type="project" value="TreeGrafter"/>
</dbReference>
<sequence>MSIVVKIGYSKVFKVWIWFLLQWCLVSLPENYQRPIQWPTSREKIWYHNVPHTQLAEYKGHQNWVKVSAIKKLLKAICWEVISIYKDKKNRVGVAVFQKPDSNECYEKRSEEEPPMCKDSDDPNASWNVPLQACMHKIPTGAT</sequence>
<dbReference type="EC" id="2.1.1.-" evidence="3"/>
<keyword evidence="3" id="KW-0808">Transferase</keyword>
<comment type="similarity">
    <text evidence="3">Belongs to the methyltransferase superfamily.</text>
</comment>
<feature type="chain" id="PRO_5042173417" description="Methyltransferase" evidence="4">
    <location>
        <begin position="30"/>
        <end position="143"/>
    </location>
</feature>
<dbReference type="Pfam" id="PF03141">
    <property type="entry name" value="Methyltransf_29"/>
    <property type="match status" value="2"/>
</dbReference>
<evidence type="ECO:0000256" key="2">
    <source>
        <dbReference type="ARBA" id="ARBA00023180"/>
    </source>
</evidence>
<feature type="signal peptide" evidence="4">
    <location>
        <begin position="1"/>
        <end position="29"/>
    </location>
</feature>
<evidence type="ECO:0000313" key="5">
    <source>
        <dbReference type="EMBL" id="KAK1397141.1"/>
    </source>
</evidence>
<keyword evidence="2 3" id="KW-0325">Glycoprotein</keyword>
<comment type="caution">
    <text evidence="5">The sequence shown here is derived from an EMBL/GenBank/DDBJ whole genome shotgun (WGS) entry which is preliminary data.</text>
</comment>
<reference evidence="5" key="1">
    <citation type="submission" date="2023-02" db="EMBL/GenBank/DDBJ databases">
        <title>Genome of toxic invasive species Heracleum sosnowskyi carries increased number of genes despite the absence of recent whole-genome duplications.</title>
        <authorList>
            <person name="Schelkunov M."/>
            <person name="Shtratnikova V."/>
            <person name="Makarenko M."/>
            <person name="Klepikova A."/>
            <person name="Omelchenko D."/>
            <person name="Novikova G."/>
            <person name="Obukhova E."/>
            <person name="Bogdanov V."/>
            <person name="Penin A."/>
            <person name="Logacheva M."/>
        </authorList>
    </citation>
    <scope>NUCLEOTIDE SEQUENCE</scope>
    <source>
        <strain evidence="5">Hsosn_3</strain>
        <tissue evidence="5">Leaf</tissue>
    </source>
</reference>
<gene>
    <name evidence="5" type="ORF">POM88_007004</name>
</gene>
<evidence type="ECO:0000256" key="1">
    <source>
        <dbReference type="ARBA" id="ARBA00022603"/>
    </source>
</evidence>
<dbReference type="InterPro" id="IPR004159">
    <property type="entry name" value="Put_SAM_MeTrfase"/>
</dbReference>
<reference evidence="5" key="2">
    <citation type="submission" date="2023-05" db="EMBL/GenBank/DDBJ databases">
        <authorList>
            <person name="Schelkunov M.I."/>
        </authorList>
    </citation>
    <scope>NUCLEOTIDE SEQUENCE</scope>
    <source>
        <strain evidence="5">Hsosn_3</strain>
        <tissue evidence="5">Leaf</tissue>
    </source>
</reference>
<accession>A0AAD8N628</accession>
<keyword evidence="4" id="KW-0732">Signal</keyword>
<name>A0AAD8N628_9APIA</name>
<protein>
    <recommendedName>
        <fullName evidence="3">Methyltransferase</fullName>
        <ecNumber evidence="3">2.1.1.-</ecNumber>
    </recommendedName>
</protein>
<dbReference type="GO" id="GO:0016020">
    <property type="term" value="C:membrane"/>
    <property type="evidence" value="ECO:0007669"/>
    <property type="project" value="UniProtKB-SubCell"/>
</dbReference>
<dbReference type="PANTHER" id="PTHR10108">
    <property type="entry name" value="SAM-DEPENDENT METHYLTRANSFERASE"/>
    <property type="match status" value="1"/>
</dbReference>
<evidence type="ECO:0000256" key="3">
    <source>
        <dbReference type="RuleBase" id="RU366043"/>
    </source>
</evidence>
<organism evidence="5 6">
    <name type="scientific">Heracleum sosnowskyi</name>
    <dbReference type="NCBI Taxonomy" id="360622"/>
    <lineage>
        <taxon>Eukaryota</taxon>
        <taxon>Viridiplantae</taxon>
        <taxon>Streptophyta</taxon>
        <taxon>Embryophyta</taxon>
        <taxon>Tracheophyta</taxon>
        <taxon>Spermatophyta</taxon>
        <taxon>Magnoliopsida</taxon>
        <taxon>eudicotyledons</taxon>
        <taxon>Gunneridae</taxon>
        <taxon>Pentapetalae</taxon>
        <taxon>asterids</taxon>
        <taxon>campanulids</taxon>
        <taxon>Apiales</taxon>
        <taxon>Apiaceae</taxon>
        <taxon>Apioideae</taxon>
        <taxon>apioid superclade</taxon>
        <taxon>Tordylieae</taxon>
        <taxon>Tordyliinae</taxon>
        <taxon>Heracleum</taxon>
    </lineage>
</organism>
<comment type="subcellular location">
    <subcellularLocation>
        <location evidence="3">Membrane</location>
        <topology evidence="3">Single-pass type II membrane protein</topology>
    </subcellularLocation>
</comment>
<proteinExistence type="inferred from homology"/>
<evidence type="ECO:0000256" key="4">
    <source>
        <dbReference type="SAM" id="SignalP"/>
    </source>
</evidence>
<keyword evidence="3" id="KW-0735">Signal-anchor</keyword>
<keyword evidence="3" id="KW-0812">Transmembrane</keyword>
<keyword evidence="6" id="KW-1185">Reference proteome</keyword>
<dbReference type="PANTHER" id="PTHR10108:SF1130">
    <property type="entry name" value="METHYLTRANSFERASE PMT26-RELATED"/>
    <property type="match status" value="1"/>
</dbReference>
<dbReference type="GO" id="GO:0005768">
    <property type="term" value="C:endosome"/>
    <property type="evidence" value="ECO:0007669"/>
    <property type="project" value="TreeGrafter"/>
</dbReference>
<dbReference type="GO" id="GO:0008168">
    <property type="term" value="F:methyltransferase activity"/>
    <property type="evidence" value="ECO:0007669"/>
    <property type="project" value="UniProtKB-UniRule"/>
</dbReference>
<dbReference type="AlphaFoldDB" id="A0AAD8N628"/>